<dbReference type="InterPro" id="IPR011009">
    <property type="entry name" value="Kinase-like_dom_sf"/>
</dbReference>
<dbReference type="RefSeq" id="WP_378303387.1">
    <property type="nucleotide sequence ID" value="NZ_JBHTJA010000069.1"/>
</dbReference>
<evidence type="ECO:0000313" key="1">
    <source>
        <dbReference type="EMBL" id="MFD0903995.1"/>
    </source>
</evidence>
<sequence length="130" mass="15168">MSCARRCRGGVHGDAHTNNIIRLTTGRTVLGDWDHVALGLREWDLIQVHYMARRFNRHTEHDLRRFTVTYGWDVRDWPGAETLIQTREITGLSPYIRTAPSEYRTRQEVAHRIALLRNGDTSTRWNSPTK</sequence>
<evidence type="ECO:0000313" key="2">
    <source>
        <dbReference type="Proteomes" id="UP001596972"/>
    </source>
</evidence>
<comment type="caution">
    <text evidence="1">The sequence shown here is derived from an EMBL/GenBank/DDBJ whole genome shotgun (WGS) entry which is preliminary data.</text>
</comment>
<protein>
    <submittedName>
        <fullName evidence="1">Phosphotransferase family protein</fullName>
    </submittedName>
</protein>
<keyword evidence="2" id="KW-1185">Reference proteome</keyword>
<dbReference type="Proteomes" id="UP001596972">
    <property type="component" value="Unassembled WGS sequence"/>
</dbReference>
<proteinExistence type="predicted"/>
<name>A0ABW3EWK1_9ACTN</name>
<dbReference type="Gene3D" id="1.10.510.10">
    <property type="entry name" value="Transferase(Phosphotransferase) domain 1"/>
    <property type="match status" value="1"/>
</dbReference>
<gene>
    <name evidence="1" type="ORF">ACFQ11_26670</name>
</gene>
<reference evidence="2" key="1">
    <citation type="journal article" date="2019" name="Int. J. Syst. Evol. Microbiol.">
        <title>The Global Catalogue of Microorganisms (GCM) 10K type strain sequencing project: providing services to taxonomists for standard genome sequencing and annotation.</title>
        <authorList>
            <consortium name="The Broad Institute Genomics Platform"/>
            <consortium name="The Broad Institute Genome Sequencing Center for Infectious Disease"/>
            <person name="Wu L."/>
            <person name="Ma J."/>
        </authorList>
    </citation>
    <scope>NUCLEOTIDE SEQUENCE [LARGE SCALE GENOMIC DNA]</scope>
    <source>
        <strain evidence="2">JCM 31202</strain>
    </source>
</reference>
<accession>A0ABW3EWK1</accession>
<organism evidence="1 2">
    <name type="scientific">Actinomadura sediminis</name>
    <dbReference type="NCBI Taxonomy" id="1038904"/>
    <lineage>
        <taxon>Bacteria</taxon>
        <taxon>Bacillati</taxon>
        <taxon>Actinomycetota</taxon>
        <taxon>Actinomycetes</taxon>
        <taxon>Streptosporangiales</taxon>
        <taxon>Thermomonosporaceae</taxon>
        <taxon>Actinomadura</taxon>
    </lineage>
</organism>
<dbReference type="EMBL" id="JBHTJA010000069">
    <property type="protein sequence ID" value="MFD0903995.1"/>
    <property type="molecule type" value="Genomic_DNA"/>
</dbReference>
<dbReference type="SUPFAM" id="SSF56112">
    <property type="entry name" value="Protein kinase-like (PK-like)"/>
    <property type="match status" value="1"/>
</dbReference>